<feature type="chain" id="PRO_5015563007" description="DUF1593 domain-containing protein" evidence="1">
    <location>
        <begin position="30"/>
        <end position="515"/>
    </location>
</feature>
<feature type="domain" description="Cellulose-binding Sde182 C-terminal" evidence="3">
    <location>
        <begin position="416"/>
        <end position="513"/>
    </location>
</feature>
<evidence type="ECO:0000259" key="3">
    <source>
        <dbReference type="Pfam" id="PF21027"/>
    </source>
</evidence>
<dbReference type="GO" id="GO:0016799">
    <property type="term" value="F:hydrolase activity, hydrolyzing N-glycosyl compounds"/>
    <property type="evidence" value="ECO:0007669"/>
    <property type="project" value="InterPro"/>
</dbReference>
<comment type="caution">
    <text evidence="4">The sequence shown here is derived from an EMBL/GenBank/DDBJ whole genome shotgun (WGS) entry which is preliminary data.</text>
</comment>
<dbReference type="EMBL" id="QDKH01000040">
    <property type="protein sequence ID" value="PWC10109.1"/>
    <property type="molecule type" value="Genomic_DNA"/>
</dbReference>
<keyword evidence="5" id="KW-1185">Reference proteome</keyword>
<proteinExistence type="predicted"/>
<organism evidence="4 5">
    <name type="scientific">Brenneria corticis</name>
    <dbReference type="NCBI Taxonomy" id="2173106"/>
    <lineage>
        <taxon>Bacteria</taxon>
        <taxon>Pseudomonadati</taxon>
        <taxon>Pseudomonadota</taxon>
        <taxon>Gammaproteobacteria</taxon>
        <taxon>Enterobacterales</taxon>
        <taxon>Pectobacteriaceae</taxon>
        <taxon>Brenneria</taxon>
    </lineage>
</organism>
<accession>A0A2U1TL69</accession>
<dbReference type="Pfam" id="PF07632">
    <property type="entry name" value="Sde182_NH-like"/>
    <property type="match status" value="1"/>
</dbReference>
<dbReference type="InterPro" id="IPR048527">
    <property type="entry name" value="Sde182_C"/>
</dbReference>
<dbReference type="Gene3D" id="3.90.245.10">
    <property type="entry name" value="Ribonucleoside hydrolase-like"/>
    <property type="match status" value="1"/>
</dbReference>
<feature type="domain" description="Cellulose-binding Sde182 nucleoside hydrolase-like" evidence="2">
    <location>
        <begin position="51"/>
        <end position="320"/>
    </location>
</feature>
<evidence type="ECO:0008006" key="6">
    <source>
        <dbReference type="Google" id="ProtNLM"/>
    </source>
</evidence>
<dbReference type="Pfam" id="PF21027">
    <property type="entry name" value="Sde0182_C"/>
    <property type="match status" value="1"/>
</dbReference>
<reference evidence="4 5" key="1">
    <citation type="submission" date="2018-04" db="EMBL/GenBank/DDBJ databases">
        <title>Brenneria corticis sp.nov.</title>
        <authorList>
            <person name="Li Y."/>
        </authorList>
    </citation>
    <scope>NUCLEOTIDE SEQUENCE [LARGE SCALE GENOMIC DNA]</scope>
    <source>
        <strain evidence="4 5">CFCC 11842</strain>
    </source>
</reference>
<dbReference type="Gene3D" id="2.60.40.10">
    <property type="entry name" value="Immunoglobulins"/>
    <property type="match status" value="1"/>
</dbReference>
<evidence type="ECO:0000256" key="1">
    <source>
        <dbReference type="SAM" id="SignalP"/>
    </source>
</evidence>
<dbReference type="InterPro" id="IPR036452">
    <property type="entry name" value="Ribo_hydro-like"/>
</dbReference>
<protein>
    <recommendedName>
        <fullName evidence="6">DUF1593 domain-containing protein</fullName>
    </recommendedName>
</protein>
<evidence type="ECO:0000259" key="2">
    <source>
        <dbReference type="Pfam" id="PF07632"/>
    </source>
</evidence>
<gene>
    <name evidence="4" type="ORF">DDT56_22440</name>
</gene>
<sequence>MLNSTHNAITKGMLLISPILFTAALPAAAAVADESMQQIAGKTLPYQEKPRVFILSDIGNEPDDQMSLTRFLLYTNELNVEGLVATTSTWQREKVRPDMIELVVNHYSEVQPNLLKHDANYPAASLLKSLIASGQPAYGIAATGKGKNSQGSDLLLKSIEKSADPAHPLFINLWGGANTLAQALIDLSQKHPAQQVEALTRNLVVYSISDQDDAGYWIRQHYPQITYIVDPSSQNGEDYARATWTGISGDKFYRNAPGADFTTVSQSWLDKNIRSKGPLGKGYLQYIFIMEGDTPAFLGLIRNGLNSDRNPGWGGWGGRYIVRQPQNETRPIWSNGGDFYPGNPNAADTVTGSDGQKYTSHQATIWRWRTAFQHDFAARMDWSIKDYASANHNPLAVVNGEAGKDVLKIAARVGETVTLSAKGSHDPDGDKLSYSWIHYPEASSAISQMVAMDQIVGKPGEDFLQKPLVLSLEDDGSETIKVQVKNKGTEHIILAVTDDGDPALTAYRRIIVTAQ</sequence>
<dbReference type="InterPro" id="IPR013783">
    <property type="entry name" value="Ig-like_fold"/>
</dbReference>
<evidence type="ECO:0000313" key="4">
    <source>
        <dbReference type="EMBL" id="PWC10109.1"/>
    </source>
</evidence>
<feature type="signal peptide" evidence="1">
    <location>
        <begin position="1"/>
        <end position="29"/>
    </location>
</feature>
<dbReference type="RefSeq" id="WP_136168581.1">
    <property type="nucleotide sequence ID" value="NZ_KZ819102.1"/>
</dbReference>
<dbReference type="Proteomes" id="UP000296159">
    <property type="component" value="Unassembled WGS sequence"/>
</dbReference>
<evidence type="ECO:0000313" key="5">
    <source>
        <dbReference type="Proteomes" id="UP000296159"/>
    </source>
</evidence>
<name>A0A2U1TL69_9GAMM</name>
<keyword evidence="1" id="KW-0732">Signal</keyword>
<dbReference type="AlphaFoldDB" id="A0A2U1TL69"/>
<dbReference type="InterPro" id="IPR011483">
    <property type="entry name" value="Sde182_NH-like"/>
</dbReference>